<keyword evidence="2" id="KW-0238">DNA-binding</keyword>
<comment type="caution">
    <text evidence="5">The sequence shown here is derived from an EMBL/GenBank/DDBJ whole genome shotgun (WGS) entry which is preliminary data.</text>
</comment>
<dbReference type="Gene3D" id="3.30.450.80">
    <property type="entry name" value="Transcription factor LuxR-like, autoinducer-binding domain"/>
    <property type="match status" value="1"/>
</dbReference>
<evidence type="ECO:0000313" key="5">
    <source>
        <dbReference type="EMBL" id="PYE85498.1"/>
    </source>
</evidence>
<name>A0A318TB07_9RHOB</name>
<evidence type="ECO:0000256" key="1">
    <source>
        <dbReference type="ARBA" id="ARBA00023015"/>
    </source>
</evidence>
<dbReference type="GO" id="GO:0003677">
    <property type="term" value="F:DNA binding"/>
    <property type="evidence" value="ECO:0007669"/>
    <property type="project" value="UniProtKB-KW"/>
</dbReference>
<dbReference type="InterPro" id="IPR036693">
    <property type="entry name" value="TF_LuxR_autoind-bd_dom_sf"/>
</dbReference>
<dbReference type="InterPro" id="IPR005143">
    <property type="entry name" value="TF_LuxR_autoind-bd_dom"/>
</dbReference>
<evidence type="ECO:0000256" key="2">
    <source>
        <dbReference type="ARBA" id="ARBA00023125"/>
    </source>
</evidence>
<proteinExistence type="predicted"/>
<gene>
    <name evidence="5" type="ORF">DFP88_101165</name>
</gene>
<dbReference type="Proteomes" id="UP000248311">
    <property type="component" value="Unassembled WGS sequence"/>
</dbReference>
<accession>A0A318TB07</accession>
<keyword evidence="3" id="KW-0804">Transcription</keyword>
<evidence type="ECO:0000313" key="6">
    <source>
        <dbReference type="Proteomes" id="UP000248311"/>
    </source>
</evidence>
<dbReference type="Pfam" id="PF03472">
    <property type="entry name" value="Autoind_bind"/>
    <property type="match status" value="1"/>
</dbReference>
<evidence type="ECO:0000259" key="4">
    <source>
        <dbReference type="Pfam" id="PF03472"/>
    </source>
</evidence>
<dbReference type="AlphaFoldDB" id="A0A318TB07"/>
<evidence type="ECO:0000256" key="3">
    <source>
        <dbReference type="ARBA" id="ARBA00023163"/>
    </source>
</evidence>
<dbReference type="SUPFAM" id="SSF75516">
    <property type="entry name" value="Pheromone-binding domain of LuxR-like quorum-sensing transcription factors"/>
    <property type="match status" value="1"/>
</dbReference>
<keyword evidence="1" id="KW-0805">Transcription regulation</keyword>
<dbReference type="EMBL" id="QJTE01000001">
    <property type="protein sequence ID" value="PYE85498.1"/>
    <property type="molecule type" value="Genomic_DNA"/>
</dbReference>
<protein>
    <submittedName>
        <fullName evidence="5">LuxR family transcriptional regulator</fullName>
    </submittedName>
</protein>
<sequence length="138" mass="15501">MALHVAFTTPAFMFRTYSREWTDAYTRRGLIMTDPTVRWGLRNTGMIRWSDLAPEDEAGILAIAAEYGLAHGVTYATQTGGSRSVCSFARSDRDFSQQDCDEIADLAETMHGLTANEETLHPEFRESLRQMAVTFSQP</sequence>
<organism evidence="5 6">
    <name type="scientific">Pseudoroseicyclus aestuarii</name>
    <dbReference type="NCBI Taxonomy" id="1795041"/>
    <lineage>
        <taxon>Bacteria</taxon>
        <taxon>Pseudomonadati</taxon>
        <taxon>Pseudomonadota</taxon>
        <taxon>Alphaproteobacteria</taxon>
        <taxon>Rhodobacterales</taxon>
        <taxon>Paracoccaceae</taxon>
        <taxon>Pseudoroseicyclus</taxon>
    </lineage>
</organism>
<keyword evidence="6" id="KW-1185">Reference proteome</keyword>
<reference evidence="5 6" key="1">
    <citation type="submission" date="2018-06" db="EMBL/GenBank/DDBJ databases">
        <title>Genomic Encyclopedia of Type Strains, Phase III (KMG-III): the genomes of soil and plant-associated and newly described type strains.</title>
        <authorList>
            <person name="Whitman W."/>
        </authorList>
    </citation>
    <scope>NUCLEOTIDE SEQUENCE [LARGE SCALE GENOMIC DNA]</scope>
    <source>
        <strain evidence="5 6">CECT 9025</strain>
    </source>
</reference>
<feature type="domain" description="Transcription factor LuxR-like autoinducer-binding" evidence="4">
    <location>
        <begin position="9"/>
        <end position="102"/>
    </location>
</feature>